<dbReference type="RefSeq" id="WP_194116950.1">
    <property type="nucleotide sequence ID" value="NZ_JADFUA010000009.1"/>
</dbReference>
<evidence type="ECO:0000256" key="5">
    <source>
        <dbReference type="RuleBase" id="RU004003"/>
    </source>
</evidence>
<evidence type="ECO:0000313" key="10">
    <source>
        <dbReference type="EMBL" id="MBE9610403.1"/>
    </source>
</evidence>
<dbReference type="Pfam" id="PF00263">
    <property type="entry name" value="Secretin"/>
    <property type="match status" value="1"/>
</dbReference>
<keyword evidence="3" id="KW-0472">Membrane</keyword>
<keyword evidence="2 8" id="KW-0732">Signal</keyword>
<name>A0A8J7G2Z2_9NEIS</name>
<dbReference type="Gene3D" id="3.30.1370.120">
    <property type="match status" value="1"/>
</dbReference>
<comment type="subcellular location">
    <subcellularLocation>
        <location evidence="6">Cell outer membrane</location>
    </subcellularLocation>
</comment>
<comment type="similarity">
    <text evidence="5">Belongs to the bacterial secretin family.</text>
</comment>
<keyword evidence="11" id="KW-1185">Reference proteome</keyword>
<feature type="region of interest" description="Disordered" evidence="7">
    <location>
        <begin position="599"/>
        <end position="660"/>
    </location>
</feature>
<evidence type="ECO:0000256" key="4">
    <source>
        <dbReference type="ARBA" id="ARBA00023237"/>
    </source>
</evidence>
<dbReference type="Pfam" id="PF03958">
    <property type="entry name" value="Secretin_N"/>
    <property type="match status" value="1"/>
</dbReference>
<gene>
    <name evidence="10" type="ORF">INR99_13765</name>
</gene>
<evidence type="ECO:0000256" key="2">
    <source>
        <dbReference type="ARBA" id="ARBA00022729"/>
    </source>
</evidence>
<dbReference type="EMBL" id="JADFUA010000009">
    <property type="protein sequence ID" value="MBE9610403.1"/>
    <property type="molecule type" value="Genomic_DNA"/>
</dbReference>
<keyword evidence="4" id="KW-0998">Cell outer membrane</keyword>
<evidence type="ECO:0000256" key="8">
    <source>
        <dbReference type="SAM" id="SignalP"/>
    </source>
</evidence>
<dbReference type="SMART" id="SM00965">
    <property type="entry name" value="STN"/>
    <property type="match status" value="1"/>
</dbReference>
<sequence>MKRALIYSMLSVSILAGCAADMARKEAESLIVQGDPESGLRVLKDKIASYPEDIPLRTAYASQLNNYLARLQAEGDAARLAGNTAVAISKYQLILSWDPNNTRARESVRMIELGVRHNSMLAYANSVKDTQPKEALGIAQQILKDDPGNKQARTLYYYAEGKLSKQALKPTLAANLQSPISLQFRDQPLMSVFEIISRAANVNFIFDKDVPPNLKATIFARNTTVEDVINLLLTTNQLDRKILNENTILIFPKRPDKDRDYKDLTMRTFYLNNADPKQVLAMIKQMIKTRDVYIDERLNMLVMRDTPEAIAVAERLIAAQDLPMPEVELDVQILEVNSSDVLNLGIEYPGSVSATVFDPNYGTSGPIKDLLAAGKVMLNHINNINSSDVLVNLGSPTVTANLQQVSNNGNILANPKIRVKNKDKAKVVIGERVPVVTTTNSNGVVTENINYQDIGLTLNVEPALSQDTDVSVKLSLEVSNITKQIVTKSGLVAYQIGTRRAETNMSVRDGETQVLAGLLNKVDKNDGSGLPFLSSIPLLDRIAGTKKTQNDRTEIVMLITPRLVKTLNPPPSHIMEFESGTEGGINTDALRLRSASTISISSQGGQSNYVPPAPPPAPAPVQAATPAPATQSIPANAEPQHPAPTPTPENKGYGGGMGRR</sequence>
<dbReference type="InterPro" id="IPR005644">
    <property type="entry name" value="NolW-like"/>
</dbReference>
<dbReference type="PRINTS" id="PR01032">
    <property type="entry name" value="PHAGEIV"/>
</dbReference>
<evidence type="ECO:0000256" key="1">
    <source>
        <dbReference type="ARBA" id="ARBA00022448"/>
    </source>
</evidence>
<feature type="chain" id="PRO_5035186441" evidence="8">
    <location>
        <begin position="20"/>
        <end position="660"/>
    </location>
</feature>
<dbReference type="Gene3D" id="1.25.40.10">
    <property type="entry name" value="Tetratricopeptide repeat domain"/>
    <property type="match status" value="1"/>
</dbReference>
<dbReference type="PANTHER" id="PTHR30332:SF17">
    <property type="entry name" value="TYPE IV PILIATION SYSTEM PROTEIN DR_0774-RELATED"/>
    <property type="match status" value="1"/>
</dbReference>
<organism evidence="10 11">
    <name type="scientific">Chitinilyticum piscinae</name>
    <dbReference type="NCBI Taxonomy" id="2866724"/>
    <lineage>
        <taxon>Bacteria</taxon>
        <taxon>Pseudomonadati</taxon>
        <taxon>Pseudomonadota</taxon>
        <taxon>Betaproteobacteria</taxon>
        <taxon>Neisseriales</taxon>
        <taxon>Chitinibacteraceae</taxon>
        <taxon>Chitinilyticum</taxon>
    </lineage>
</organism>
<evidence type="ECO:0000313" key="11">
    <source>
        <dbReference type="Proteomes" id="UP000604481"/>
    </source>
</evidence>
<dbReference type="InterPro" id="IPR050810">
    <property type="entry name" value="Bact_Secretion_Sys_Channel"/>
</dbReference>
<dbReference type="Gene3D" id="3.55.50.30">
    <property type="match status" value="1"/>
</dbReference>
<dbReference type="InterPro" id="IPR011990">
    <property type="entry name" value="TPR-like_helical_dom_sf"/>
</dbReference>
<evidence type="ECO:0000259" key="9">
    <source>
        <dbReference type="SMART" id="SM00965"/>
    </source>
</evidence>
<dbReference type="InterPro" id="IPR011662">
    <property type="entry name" value="Secretin/TonB_short_N"/>
</dbReference>
<dbReference type="GO" id="GO:0009306">
    <property type="term" value="P:protein secretion"/>
    <property type="evidence" value="ECO:0007669"/>
    <property type="project" value="InterPro"/>
</dbReference>
<reference evidence="10 11" key="1">
    <citation type="submission" date="2020-10" db="EMBL/GenBank/DDBJ databases">
        <title>The genome sequence of Chitinilyticum litopenaei 4Y14.</title>
        <authorList>
            <person name="Liu Y."/>
        </authorList>
    </citation>
    <scope>NUCLEOTIDE SEQUENCE [LARGE SCALE GENOMIC DNA]</scope>
    <source>
        <strain evidence="10 11">4Y14</strain>
    </source>
</reference>
<feature type="signal peptide" evidence="8">
    <location>
        <begin position="1"/>
        <end position="19"/>
    </location>
</feature>
<accession>A0A8J7G2Z2</accession>
<feature type="compositionally biased region" description="Low complexity" evidence="7">
    <location>
        <begin position="620"/>
        <end position="631"/>
    </location>
</feature>
<protein>
    <submittedName>
        <fullName evidence="10">Secretin and TonB N-terminal domain-containing protein</fullName>
    </submittedName>
</protein>
<proteinExistence type="inferred from homology"/>
<dbReference type="InterPro" id="IPR004846">
    <property type="entry name" value="T2SS/T3SS_dom"/>
</dbReference>
<dbReference type="GO" id="GO:0009279">
    <property type="term" value="C:cell outer membrane"/>
    <property type="evidence" value="ECO:0007669"/>
    <property type="project" value="UniProtKB-SubCell"/>
</dbReference>
<evidence type="ECO:0000256" key="7">
    <source>
        <dbReference type="SAM" id="MobiDB-lite"/>
    </source>
</evidence>
<dbReference type="GO" id="GO:0015627">
    <property type="term" value="C:type II protein secretion system complex"/>
    <property type="evidence" value="ECO:0007669"/>
    <property type="project" value="TreeGrafter"/>
</dbReference>
<comment type="caution">
    <text evidence="10">The sequence shown here is derived from an EMBL/GenBank/DDBJ whole genome shotgun (WGS) entry which is preliminary data.</text>
</comment>
<dbReference type="Pfam" id="PF07660">
    <property type="entry name" value="STN"/>
    <property type="match status" value="1"/>
</dbReference>
<feature type="domain" description="Secretin/TonB short N-terminal" evidence="9">
    <location>
        <begin position="202"/>
        <end position="253"/>
    </location>
</feature>
<dbReference type="PROSITE" id="PS51257">
    <property type="entry name" value="PROKAR_LIPOPROTEIN"/>
    <property type="match status" value="1"/>
</dbReference>
<dbReference type="AlphaFoldDB" id="A0A8J7G2Z2"/>
<dbReference type="Proteomes" id="UP000604481">
    <property type="component" value="Unassembled WGS sequence"/>
</dbReference>
<evidence type="ECO:0000256" key="3">
    <source>
        <dbReference type="ARBA" id="ARBA00023136"/>
    </source>
</evidence>
<keyword evidence="1 6" id="KW-0813">Transport</keyword>
<dbReference type="InterPro" id="IPR038591">
    <property type="entry name" value="NolW-like_sf"/>
</dbReference>
<dbReference type="PANTHER" id="PTHR30332">
    <property type="entry name" value="PROBABLE GENERAL SECRETION PATHWAY PROTEIN D"/>
    <property type="match status" value="1"/>
</dbReference>
<evidence type="ECO:0000256" key="6">
    <source>
        <dbReference type="RuleBase" id="RU004004"/>
    </source>
</evidence>